<dbReference type="STRING" id="1123062.SAMN02745775_1362"/>
<evidence type="ECO:0000313" key="1">
    <source>
        <dbReference type="EMBL" id="SFL17352.1"/>
    </source>
</evidence>
<gene>
    <name evidence="1" type="ORF">SAMN02745775_1362</name>
</gene>
<protein>
    <submittedName>
        <fullName evidence="1">Uncharacterized protein</fullName>
    </submittedName>
</protein>
<evidence type="ECO:0000313" key="2">
    <source>
        <dbReference type="Proteomes" id="UP000199473"/>
    </source>
</evidence>
<accession>A0A1I4FHE2</accession>
<sequence length="42" mass="4852">MPLLRVVNRKRRKALANLKGADLKERLSAAVKRLKAKRRRGL</sequence>
<dbReference type="AlphaFoldDB" id="A0A1I4FHE2"/>
<reference evidence="1 2" key="1">
    <citation type="submission" date="2016-10" db="EMBL/GenBank/DDBJ databases">
        <authorList>
            <person name="de Groot N.N."/>
        </authorList>
    </citation>
    <scope>NUCLEOTIDE SEQUENCE [LARGE SCALE GENOMIC DNA]</scope>
    <source>
        <strain evidence="1 2">DSM 19981</strain>
    </source>
</reference>
<keyword evidence="2" id="KW-1185">Reference proteome</keyword>
<dbReference type="RefSeq" id="WP_281244730.1">
    <property type="nucleotide sequence ID" value="NZ_FOSQ01000036.1"/>
</dbReference>
<organism evidence="1 2">
    <name type="scientific">Falsiroseomonas stagni DSM 19981</name>
    <dbReference type="NCBI Taxonomy" id="1123062"/>
    <lineage>
        <taxon>Bacteria</taxon>
        <taxon>Pseudomonadati</taxon>
        <taxon>Pseudomonadota</taxon>
        <taxon>Alphaproteobacteria</taxon>
        <taxon>Acetobacterales</taxon>
        <taxon>Roseomonadaceae</taxon>
        <taxon>Falsiroseomonas</taxon>
    </lineage>
</organism>
<dbReference type="EMBL" id="FOSQ01000036">
    <property type="protein sequence ID" value="SFL17352.1"/>
    <property type="molecule type" value="Genomic_DNA"/>
</dbReference>
<proteinExistence type="predicted"/>
<dbReference type="Proteomes" id="UP000199473">
    <property type="component" value="Unassembled WGS sequence"/>
</dbReference>
<name>A0A1I4FHE2_9PROT</name>